<sequence length="461" mass="50314">MSNKLDLTKGSIAKSLLKLALPIMGTSFLQTAYNITDMFWIGQVGTKEVAAVGTAGFFTWLAMAFIIISKVGAEVKVAQNLGRKDVHSVKHYIATSIQINLILSISYSIIIFIFRKQLIGFFNLGDMRVINMAESYLMIICLGLMFYFINPVFTAIFNGAGDSSTPLKINTLGLVFNIVFDPILIFGIGPFKPMGVEGAAIATILAQFLVTACFIITILKSKEEYFKFSLFERMNMDYAKSIIRLGIPVSFQNGLFTVFAMLIARIIATWGAEPIGVQKIGSQIEAISWMTAGGLSTALSAFIGQNYGAGNKNRIVKGYIYTMIMAMVIGVFSTLLLVFLGGDIFKLFIPNDAKATIIGAEYLKILGYSQLFMCIEITTTGAFNGLGKTLFPSVVSIIFTGLRVPAADLLSSKTSLGLNGIWWSISMSSVFKGVILTAIFIYLIKKDKLMGRDTKGASLEI</sequence>
<dbReference type="PANTHER" id="PTHR43298">
    <property type="entry name" value="MULTIDRUG RESISTANCE PROTEIN NORM-RELATED"/>
    <property type="match status" value="1"/>
</dbReference>
<dbReference type="GO" id="GO:0015297">
    <property type="term" value="F:antiporter activity"/>
    <property type="evidence" value="ECO:0007669"/>
    <property type="project" value="UniProtKB-KW"/>
</dbReference>
<dbReference type="PIRSF" id="PIRSF006603">
    <property type="entry name" value="DinF"/>
    <property type="match status" value="1"/>
</dbReference>
<keyword evidence="8 13" id="KW-0812">Transmembrane</keyword>
<dbReference type="CDD" id="cd13140">
    <property type="entry name" value="MATE_like_1"/>
    <property type="match status" value="1"/>
</dbReference>
<dbReference type="Pfam" id="PF01554">
    <property type="entry name" value="MatE"/>
    <property type="match status" value="2"/>
</dbReference>
<evidence type="ECO:0000313" key="15">
    <source>
        <dbReference type="Proteomes" id="UP000184080"/>
    </source>
</evidence>
<evidence type="ECO:0000313" key="14">
    <source>
        <dbReference type="EMBL" id="SHJ33794.1"/>
    </source>
</evidence>
<dbReference type="GO" id="GO:0042910">
    <property type="term" value="F:xenobiotic transmembrane transporter activity"/>
    <property type="evidence" value="ECO:0007669"/>
    <property type="project" value="InterPro"/>
</dbReference>
<feature type="transmembrane region" description="Helical" evidence="13">
    <location>
        <begin position="319"/>
        <end position="340"/>
    </location>
</feature>
<feature type="transmembrane region" description="Helical" evidence="13">
    <location>
        <begin position="92"/>
        <end position="115"/>
    </location>
</feature>
<name>A0A1M6IHB8_9CLOT</name>
<dbReference type="PANTHER" id="PTHR43298:SF2">
    <property type="entry name" value="FMN_FAD EXPORTER YEEO-RELATED"/>
    <property type="match status" value="1"/>
</dbReference>
<evidence type="ECO:0000256" key="12">
    <source>
        <dbReference type="ARBA" id="ARBA00031636"/>
    </source>
</evidence>
<organism evidence="14 15">
    <name type="scientific">Clostridium amylolyticum</name>
    <dbReference type="NCBI Taxonomy" id="1121298"/>
    <lineage>
        <taxon>Bacteria</taxon>
        <taxon>Bacillati</taxon>
        <taxon>Bacillota</taxon>
        <taxon>Clostridia</taxon>
        <taxon>Eubacteriales</taxon>
        <taxon>Clostridiaceae</taxon>
        <taxon>Clostridium</taxon>
    </lineage>
</organism>
<dbReference type="AlphaFoldDB" id="A0A1M6IHB8"/>
<evidence type="ECO:0000256" key="10">
    <source>
        <dbReference type="ARBA" id="ARBA00023065"/>
    </source>
</evidence>
<comment type="similarity">
    <text evidence="3">Belongs to the multi antimicrobial extrusion (MATE) (TC 2.A.66.1) family.</text>
</comment>
<feature type="transmembrane region" description="Helical" evidence="13">
    <location>
        <begin position="421"/>
        <end position="444"/>
    </location>
</feature>
<dbReference type="STRING" id="1121298.SAMN05444401_2822"/>
<evidence type="ECO:0000256" key="3">
    <source>
        <dbReference type="ARBA" id="ARBA00010199"/>
    </source>
</evidence>
<evidence type="ECO:0000256" key="8">
    <source>
        <dbReference type="ARBA" id="ARBA00022692"/>
    </source>
</evidence>
<keyword evidence="9 13" id="KW-1133">Transmembrane helix</keyword>
<dbReference type="InterPro" id="IPR048279">
    <property type="entry name" value="MdtK-like"/>
</dbReference>
<evidence type="ECO:0000256" key="13">
    <source>
        <dbReference type="SAM" id="Phobius"/>
    </source>
</evidence>
<dbReference type="RefSeq" id="WP_073007856.1">
    <property type="nucleotide sequence ID" value="NZ_FQZO01000004.1"/>
</dbReference>
<dbReference type="InterPro" id="IPR050222">
    <property type="entry name" value="MATE_MdtK"/>
</dbReference>
<feature type="transmembrane region" description="Helical" evidence="13">
    <location>
        <begin position="135"/>
        <end position="157"/>
    </location>
</feature>
<dbReference type="GO" id="GO:0006811">
    <property type="term" value="P:monoatomic ion transport"/>
    <property type="evidence" value="ECO:0007669"/>
    <property type="project" value="UniProtKB-KW"/>
</dbReference>
<evidence type="ECO:0000256" key="5">
    <source>
        <dbReference type="ARBA" id="ARBA00022448"/>
    </source>
</evidence>
<feature type="transmembrane region" description="Helical" evidence="13">
    <location>
        <begin position="242"/>
        <end position="267"/>
    </location>
</feature>
<proteinExistence type="inferred from homology"/>
<keyword evidence="11 13" id="KW-0472">Membrane</keyword>
<keyword evidence="15" id="KW-1185">Reference proteome</keyword>
<evidence type="ECO:0000256" key="11">
    <source>
        <dbReference type="ARBA" id="ARBA00023136"/>
    </source>
</evidence>
<comment type="subcellular location">
    <subcellularLocation>
        <location evidence="2">Cell membrane</location>
        <topology evidence="2">Multi-pass membrane protein</topology>
    </subcellularLocation>
</comment>
<dbReference type="GO" id="GO:0005886">
    <property type="term" value="C:plasma membrane"/>
    <property type="evidence" value="ECO:0007669"/>
    <property type="project" value="UniProtKB-SubCell"/>
</dbReference>
<dbReference type="NCBIfam" id="TIGR00797">
    <property type="entry name" value="matE"/>
    <property type="match status" value="1"/>
</dbReference>
<feature type="transmembrane region" description="Helical" evidence="13">
    <location>
        <begin position="200"/>
        <end position="221"/>
    </location>
</feature>
<accession>A0A1M6IHB8</accession>
<feature type="transmembrane region" description="Helical" evidence="13">
    <location>
        <begin position="287"/>
        <end position="307"/>
    </location>
</feature>
<keyword evidence="10" id="KW-0406">Ion transport</keyword>
<evidence type="ECO:0000256" key="6">
    <source>
        <dbReference type="ARBA" id="ARBA00022449"/>
    </source>
</evidence>
<protein>
    <recommendedName>
        <fullName evidence="4">Probable multidrug resistance protein NorM</fullName>
    </recommendedName>
    <alternativeName>
        <fullName evidence="12">Multidrug-efflux transporter</fullName>
    </alternativeName>
</protein>
<reference evidence="14 15" key="1">
    <citation type="submission" date="2016-11" db="EMBL/GenBank/DDBJ databases">
        <authorList>
            <person name="Jaros S."/>
            <person name="Januszkiewicz K."/>
            <person name="Wedrychowicz H."/>
        </authorList>
    </citation>
    <scope>NUCLEOTIDE SEQUENCE [LARGE SCALE GENOMIC DNA]</scope>
    <source>
        <strain evidence="14 15">DSM 21864</strain>
    </source>
</reference>
<dbReference type="OrthoDB" id="9776324at2"/>
<dbReference type="InterPro" id="IPR002528">
    <property type="entry name" value="MATE_fam"/>
</dbReference>
<feature type="transmembrane region" description="Helical" evidence="13">
    <location>
        <begin position="49"/>
        <end position="71"/>
    </location>
</feature>
<evidence type="ECO:0000256" key="4">
    <source>
        <dbReference type="ARBA" id="ARBA00020268"/>
    </source>
</evidence>
<evidence type="ECO:0000256" key="2">
    <source>
        <dbReference type="ARBA" id="ARBA00004651"/>
    </source>
</evidence>
<dbReference type="Proteomes" id="UP000184080">
    <property type="component" value="Unassembled WGS sequence"/>
</dbReference>
<keyword evidence="5" id="KW-0813">Transport</keyword>
<evidence type="ECO:0000256" key="7">
    <source>
        <dbReference type="ARBA" id="ARBA00022475"/>
    </source>
</evidence>
<keyword evidence="7" id="KW-1003">Cell membrane</keyword>
<comment type="function">
    <text evidence="1">Multidrug efflux pump.</text>
</comment>
<dbReference type="EMBL" id="FQZO01000004">
    <property type="protein sequence ID" value="SHJ33794.1"/>
    <property type="molecule type" value="Genomic_DNA"/>
</dbReference>
<evidence type="ECO:0000256" key="9">
    <source>
        <dbReference type="ARBA" id="ARBA00022989"/>
    </source>
</evidence>
<evidence type="ECO:0000256" key="1">
    <source>
        <dbReference type="ARBA" id="ARBA00003408"/>
    </source>
</evidence>
<gene>
    <name evidence="14" type="ORF">SAMN05444401_2822</name>
</gene>
<keyword evidence="6" id="KW-0050">Antiport</keyword>